<evidence type="ECO:0000313" key="3">
    <source>
        <dbReference type="Proteomes" id="UP000746649"/>
    </source>
</evidence>
<proteinExistence type="predicted"/>
<keyword evidence="3" id="KW-1185">Reference proteome</keyword>
<evidence type="ECO:0000256" key="1">
    <source>
        <dbReference type="SAM" id="SignalP"/>
    </source>
</evidence>
<dbReference type="InterPro" id="IPR011990">
    <property type="entry name" value="TPR-like_helical_dom_sf"/>
</dbReference>
<dbReference type="RefSeq" id="WP_200034739.1">
    <property type="nucleotide sequence ID" value="NZ_JADWND010000003.1"/>
</dbReference>
<feature type="signal peptide" evidence="1">
    <location>
        <begin position="1"/>
        <end position="23"/>
    </location>
</feature>
<gene>
    <name evidence="2" type="ORF">I6M88_09205</name>
</gene>
<keyword evidence="1" id="KW-0732">Signal</keyword>
<name>A0ABS0ZQY6_9ENTR</name>
<evidence type="ECO:0000313" key="2">
    <source>
        <dbReference type="EMBL" id="MBJ8381144.1"/>
    </source>
</evidence>
<organism evidence="2 3">
    <name type="scientific">Citrobacter sedlakii</name>
    <dbReference type="NCBI Taxonomy" id="67826"/>
    <lineage>
        <taxon>Bacteria</taxon>
        <taxon>Pseudomonadati</taxon>
        <taxon>Pseudomonadota</taxon>
        <taxon>Gammaproteobacteria</taxon>
        <taxon>Enterobacterales</taxon>
        <taxon>Enterobacteriaceae</taxon>
        <taxon>Citrobacter</taxon>
        <taxon>Citrobacter freundii complex</taxon>
    </lineage>
</organism>
<dbReference type="Proteomes" id="UP000746649">
    <property type="component" value="Unassembled WGS sequence"/>
</dbReference>
<reference evidence="2 3" key="1">
    <citation type="submission" date="2020-11" db="EMBL/GenBank/DDBJ databases">
        <title>Enhanced detection system for hospital associated transmission using whole genome sequencing surveillance.</title>
        <authorList>
            <person name="Harrison L.H."/>
            <person name="Van Tyne D."/>
            <person name="Marsh J.W."/>
            <person name="Griffith M.P."/>
            <person name="Snyder D.J."/>
            <person name="Cooper V.S."/>
            <person name="Mustapha M."/>
        </authorList>
    </citation>
    <scope>NUCLEOTIDE SEQUENCE [LARGE SCALE GENOMIC DNA]</scope>
    <source>
        <strain evidence="2 3">CB00117</strain>
    </source>
</reference>
<dbReference type="EMBL" id="JADWND010000003">
    <property type="protein sequence ID" value="MBJ8381144.1"/>
    <property type="molecule type" value="Genomic_DNA"/>
</dbReference>
<comment type="caution">
    <text evidence="2">The sequence shown here is derived from an EMBL/GenBank/DDBJ whole genome shotgun (WGS) entry which is preliminary data.</text>
</comment>
<accession>A0ABS0ZQY6</accession>
<feature type="chain" id="PRO_5045204582" evidence="1">
    <location>
        <begin position="24"/>
        <end position="613"/>
    </location>
</feature>
<dbReference type="SUPFAM" id="SSF48452">
    <property type="entry name" value="TPR-like"/>
    <property type="match status" value="1"/>
</dbReference>
<protein>
    <submittedName>
        <fullName evidence="2">Tetratricopeptide repeat protein</fullName>
    </submittedName>
</protein>
<sequence>MMFLTNRHVLFALVCSFVAPTFAAATSSPVERYELCQKLPYYDQEQQYLIRRQQLDSYREAMGLIQQGDFITAQRALLSSLEKMKVSCDINHYELSAELDTLAWLLEKKHRYAEAQSLFENALPLAEYDDFIKGFLISAAKYAWFAEKQTDAILLIKRVFSGEGGKKISPDLWHIDEKNNQLSWRVANMRLPVINAKKWLLVDIDSGETRDYPTDLTYILSSGGKIRFTMTYNEVEKEDSMVSPEDKNVAPPVTDISHIPDFPVDKNLQQKFVVAAEEQISVTWKIKQGDWRVTIKAKIPESDSQAAIKSIADLFAQIKWDNPPKLYHQQTMRSIEAELYPLGVGLSAPDAPDENWDKARIIAQKGLQIAAFPAEYQKFYSITGLADYRKGKYADASQAFEKARAQFSYTHNDWDYEKILFYSALSALRFEEGKDGYELLAKYIQAAGVIGDSQQWSVDTAHGAIRENKDDGLIFPLLTAQTILEYAGTDYLLYSSEKNPDSFLVQILPSDTSPKAFILQRLKMAKDQTEGIKFEHTAQDISGSQNNAVRWVFHKEESIRDYLSPDDGVYWFIPWQGKTIAVFPRTYDRKAPAAEKTDNFVRELLTADLKEKA</sequence>